<sequence>MTEIFGTLDGGAAGVGAGAAGVSGHANGAFHLNCHSDTYAEAAPLYAVAAVQP</sequence>
<evidence type="ECO:0000313" key="1">
    <source>
        <dbReference type="EMBL" id="MFC4244714.1"/>
    </source>
</evidence>
<protein>
    <submittedName>
        <fullName evidence="1">Uncharacterized protein</fullName>
    </submittedName>
</protein>
<reference evidence="2" key="1">
    <citation type="journal article" date="2019" name="Int. J. Syst. Evol. Microbiol.">
        <title>The Global Catalogue of Microorganisms (GCM) 10K type strain sequencing project: providing services to taxonomists for standard genome sequencing and annotation.</title>
        <authorList>
            <consortium name="The Broad Institute Genomics Platform"/>
            <consortium name="The Broad Institute Genome Sequencing Center for Infectious Disease"/>
            <person name="Wu L."/>
            <person name="Ma J."/>
        </authorList>
    </citation>
    <scope>NUCLEOTIDE SEQUENCE [LARGE SCALE GENOMIC DNA]</scope>
    <source>
        <strain evidence="2">CGMCC 1.10363</strain>
    </source>
</reference>
<dbReference type="EMBL" id="JBHSCN010000006">
    <property type="protein sequence ID" value="MFC4244714.1"/>
    <property type="molecule type" value="Genomic_DNA"/>
</dbReference>
<name>A0ABV8QA66_9MICO</name>
<proteinExistence type="predicted"/>
<keyword evidence="2" id="KW-1185">Reference proteome</keyword>
<gene>
    <name evidence="1" type="ORF">ACFOYW_15170</name>
</gene>
<accession>A0ABV8QA66</accession>
<dbReference type="Proteomes" id="UP001595900">
    <property type="component" value="Unassembled WGS sequence"/>
</dbReference>
<comment type="caution">
    <text evidence="1">The sequence shown here is derived from an EMBL/GenBank/DDBJ whole genome shotgun (WGS) entry which is preliminary data.</text>
</comment>
<organism evidence="1 2">
    <name type="scientific">Gryllotalpicola reticulitermitis</name>
    <dbReference type="NCBI Taxonomy" id="1184153"/>
    <lineage>
        <taxon>Bacteria</taxon>
        <taxon>Bacillati</taxon>
        <taxon>Actinomycetota</taxon>
        <taxon>Actinomycetes</taxon>
        <taxon>Micrococcales</taxon>
        <taxon>Microbacteriaceae</taxon>
        <taxon>Gryllotalpicola</taxon>
    </lineage>
</organism>
<evidence type="ECO:0000313" key="2">
    <source>
        <dbReference type="Proteomes" id="UP001595900"/>
    </source>
</evidence>